<dbReference type="InterPro" id="IPR011765">
    <property type="entry name" value="Pept_M16_N"/>
</dbReference>
<evidence type="ECO:0000259" key="1">
    <source>
        <dbReference type="Pfam" id="PF00675"/>
    </source>
</evidence>
<sequence length="1015" mass="115326">MTFKLLNTFSLEEFDWKVKQFAHEKYGLKIVIIDLPAPTVNGHFVLATEAHDDDGCPHVLEHLVFLGSHTYPYKGVLDSIANRSFAQGTNAWTDTDHTCYTIATAGSEGFLQILPVYLDHILFPTITEAGFYTEVHHINGKGHNAGVVYCEMQGRQNSNGDLIHHKMLNLLYPEGCGYRSETGGKMENLRVLHVNTVREYHKKFYRPENLNVIITGKVEEEKLFEKLQPLIEQLDAKYRDCIPEYQRPWIESGDIPDLKENIVETLNFPDEDESVGTVVIGWHGWGYKEHLLKVAFQALTTYLTDSAVSPLQKTFVELEEPYCSDVTFGTVEAIKSSTFVEFSNVPVENIDEIEELLIETLSEMEIDMGRMQTVLERSKLILLEQVETSPHSSAALPCVGDFLYGDRNGSELVEVFRDLEFTNELMNWQKENWKNLIEEYLLQRPRVVIKGVPSKAHADLLSHNEKTRLEEQIKELGPEKLNELEAKLEECKKINEIPIPREVFDKFVVPKIKDIKMHKTIAGSIPDIYGLKNDLQERLNNEVLECELPFASIQFDSTSTKFVDISIGFETGHLTGEERLYLEIFLDLFFEVDVEDGNEIIDYETVIENLQKETVSYATSCGLNGDADFSCGDFADFVVLTIKGSIEKYEKLIYWMKMLLFHSKYSSERIMISAQKIINEIPEYKRDAMKIISTAQTLFHYIADSNQSAVSLFKQDSFAKTVSSNIKNDASVVEDAFNAFVRKIVSPERMMVYIVADHSKLNEIVKPWSRQFPNLNSPIKLDLNNIPRSQLKLSEFGKDLGNRSFLIKMPSIESTYAIHVCNGPSDYNDPDIPALLVLHEYLSTMEGPFWKQIRGQGLAYSCSINVSTEAGNIKFTIYRAPDAFKAFNAAKQILLDIAADPLNQLDDFAIESTKSSVLFGFIASQETQSQAAFQAFVDRVLKKRDLAKFMAAIQNVTKEDMARVLKKYTLNLFDSNSSDCFVASTPNMFSESIDAYKSFGFDVKSYDKIEDLASL</sequence>
<dbReference type="InterPro" id="IPR011249">
    <property type="entry name" value="Metalloenz_LuxS/M16"/>
</dbReference>
<accession>A0A075ARH4</accession>
<reference evidence="3 4" key="1">
    <citation type="journal article" date="2013" name="Curr. Biol.">
        <title>Shared signatures of parasitism and phylogenomics unite Cryptomycota and microsporidia.</title>
        <authorList>
            <person name="James T.Y."/>
            <person name="Pelin A."/>
            <person name="Bonen L."/>
            <person name="Ahrendt S."/>
            <person name="Sain D."/>
            <person name="Corradi N."/>
            <person name="Stajich J.E."/>
        </authorList>
    </citation>
    <scope>NUCLEOTIDE SEQUENCE [LARGE SCALE GENOMIC DNA]</scope>
    <source>
        <strain evidence="3 4">CSF55</strain>
    </source>
</reference>
<feature type="domain" description="Peptidase M16 C-terminal" evidence="2">
    <location>
        <begin position="735"/>
        <end position="904"/>
    </location>
</feature>
<dbReference type="InterPro" id="IPR007863">
    <property type="entry name" value="Peptidase_M16_C"/>
</dbReference>
<proteinExistence type="predicted"/>
<feature type="domain" description="Peptidase M16 N-terminal" evidence="1">
    <location>
        <begin position="49"/>
        <end position="133"/>
    </location>
</feature>
<gene>
    <name evidence="3" type="ORF">O9G_001003</name>
</gene>
<dbReference type="Proteomes" id="UP000030755">
    <property type="component" value="Unassembled WGS sequence"/>
</dbReference>
<evidence type="ECO:0000259" key="2">
    <source>
        <dbReference type="Pfam" id="PF05193"/>
    </source>
</evidence>
<dbReference type="OrthoDB" id="4953at2759"/>
<keyword evidence="4" id="KW-1185">Reference proteome</keyword>
<organism evidence="3 4">
    <name type="scientific">Rozella allomycis (strain CSF55)</name>
    <dbReference type="NCBI Taxonomy" id="988480"/>
    <lineage>
        <taxon>Eukaryota</taxon>
        <taxon>Fungi</taxon>
        <taxon>Fungi incertae sedis</taxon>
        <taxon>Cryptomycota</taxon>
        <taxon>Cryptomycota incertae sedis</taxon>
        <taxon>Rozella</taxon>
    </lineage>
</organism>
<dbReference type="FunFam" id="3.30.830.10:FF:000015">
    <property type="entry name" value="Putative zinc metalloprotease"/>
    <property type="match status" value="1"/>
</dbReference>
<dbReference type="GO" id="GO:0046872">
    <property type="term" value="F:metal ion binding"/>
    <property type="evidence" value="ECO:0007669"/>
    <property type="project" value="InterPro"/>
</dbReference>
<dbReference type="FunFam" id="3.30.830.10:FF:000031">
    <property type="entry name" value="Putative zinc metalloprotease"/>
    <property type="match status" value="1"/>
</dbReference>
<dbReference type="OMA" id="WEGFARI"/>
<protein>
    <submittedName>
        <fullName evidence="3">Peptidase M16 domain-containing protein</fullName>
    </submittedName>
</protein>
<dbReference type="Gene3D" id="3.30.830.10">
    <property type="entry name" value="Metalloenzyme, LuxS/M16 peptidase-like"/>
    <property type="match status" value="4"/>
</dbReference>
<dbReference type="EMBL" id="KE561300">
    <property type="protein sequence ID" value="EPZ31092.1"/>
    <property type="molecule type" value="Genomic_DNA"/>
</dbReference>
<name>A0A075ARH4_ROZAC</name>
<dbReference type="Pfam" id="PF05193">
    <property type="entry name" value="Peptidase_M16_C"/>
    <property type="match status" value="2"/>
</dbReference>
<evidence type="ECO:0000313" key="3">
    <source>
        <dbReference type="EMBL" id="EPZ31092.1"/>
    </source>
</evidence>
<dbReference type="Pfam" id="PF00675">
    <property type="entry name" value="Peptidase_M16"/>
    <property type="match status" value="1"/>
</dbReference>
<feature type="domain" description="Peptidase M16 C-terminal" evidence="2">
    <location>
        <begin position="195"/>
        <end position="366"/>
    </location>
</feature>
<dbReference type="AlphaFoldDB" id="A0A075ARH4"/>
<dbReference type="STRING" id="988480.A0A075ARH4"/>
<dbReference type="SUPFAM" id="SSF63411">
    <property type="entry name" value="LuxS/MPP-like metallohydrolase"/>
    <property type="match status" value="4"/>
</dbReference>
<evidence type="ECO:0000313" key="4">
    <source>
        <dbReference type="Proteomes" id="UP000030755"/>
    </source>
</evidence>
<dbReference type="PANTHER" id="PTHR43016">
    <property type="entry name" value="PRESEQUENCE PROTEASE"/>
    <property type="match status" value="1"/>
</dbReference>
<dbReference type="PANTHER" id="PTHR43016:SF16">
    <property type="entry name" value="METALLOPROTEASE, PUTATIVE (AFU_ORTHOLOGUE AFUA_4G07610)-RELATED"/>
    <property type="match status" value="1"/>
</dbReference>
<dbReference type="HOGENOM" id="CLU_006065_0_0_1"/>